<organism evidence="2 3">
    <name type="scientific">Muraenolepis orangiensis</name>
    <name type="common">Patagonian moray cod</name>
    <dbReference type="NCBI Taxonomy" id="630683"/>
    <lineage>
        <taxon>Eukaryota</taxon>
        <taxon>Metazoa</taxon>
        <taxon>Chordata</taxon>
        <taxon>Craniata</taxon>
        <taxon>Vertebrata</taxon>
        <taxon>Euteleostomi</taxon>
        <taxon>Actinopterygii</taxon>
        <taxon>Neopterygii</taxon>
        <taxon>Teleostei</taxon>
        <taxon>Neoteleostei</taxon>
        <taxon>Acanthomorphata</taxon>
        <taxon>Zeiogadaria</taxon>
        <taxon>Gadariae</taxon>
        <taxon>Gadiformes</taxon>
        <taxon>Muraenolepidoidei</taxon>
        <taxon>Muraenolepididae</taxon>
        <taxon>Muraenolepis</taxon>
    </lineage>
</organism>
<dbReference type="EMBL" id="JANIIK010000039">
    <property type="protein sequence ID" value="KAJ3609316.1"/>
    <property type="molecule type" value="Genomic_DNA"/>
</dbReference>
<evidence type="ECO:0000256" key="1">
    <source>
        <dbReference type="SAM" id="MobiDB-lite"/>
    </source>
</evidence>
<comment type="caution">
    <text evidence="2">The sequence shown here is derived from an EMBL/GenBank/DDBJ whole genome shotgun (WGS) entry which is preliminary data.</text>
</comment>
<name>A0A9Q0ENW9_9TELE</name>
<gene>
    <name evidence="2" type="ORF">NHX12_023839</name>
</gene>
<feature type="region of interest" description="Disordered" evidence="1">
    <location>
        <begin position="55"/>
        <end position="82"/>
    </location>
</feature>
<sequence length="82" mass="9110">MCAACTSALSPRPGGPGQVFGWWRHGPEQLQQPVAPAHGRRDQGEVFLRWDGGVDRDRRRQMPPSRCGGQGQVWTSQTLQEV</sequence>
<accession>A0A9Q0ENW9</accession>
<feature type="compositionally biased region" description="Polar residues" evidence="1">
    <location>
        <begin position="72"/>
        <end position="82"/>
    </location>
</feature>
<dbReference type="Proteomes" id="UP001148018">
    <property type="component" value="Unassembled WGS sequence"/>
</dbReference>
<keyword evidence="3" id="KW-1185">Reference proteome</keyword>
<protein>
    <submittedName>
        <fullName evidence="2">Uncharacterized protein</fullName>
    </submittedName>
</protein>
<dbReference type="AlphaFoldDB" id="A0A9Q0ENW9"/>
<evidence type="ECO:0000313" key="2">
    <source>
        <dbReference type="EMBL" id="KAJ3609316.1"/>
    </source>
</evidence>
<evidence type="ECO:0000313" key="3">
    <source>
        <dbReference type="Proteomes" id="UP001148018"/>
    </source>
</evidence>
<reference evidence="2" key="1">
    <citation type="submission" date="2022-07" db="EMBL/GenBank/DDBJ databases">
        <title>Chromosome-level genome of Muraenolepis orangiensis.</title>
        <authorList>
            <person name="Kim J."/>
        </authorList>
    </citation>
    <scope>NUCLEOTIDE SEQUENCE</scope>
    <source>
        <strain evidence="2">KU_S4_2022</strain>
        <tissue evidence="2">Muscle</tissue>
    </source>
</reference>
<feature type="region of interest" description="Disordered" evidence="1">
    <location>
        <begin position="1"/>
        <end position="20"/>
    </location>
</feature>
<proteinExistence type="predicted"/>